<organism evidence="3 4">
    <name type="scientific">Rheinheimera aquimaris</name>
    <dbReference type="NCBI Taxonomy" id="412437"/>
    <lineage>
        <taxon>Bacteria</taxon>
        <taxon>Pseudomonadati</taxon>
        <taxon>Pseudomonadota</taxon>
        <taxon>Gammaproteobacteria</taxon>
        <taxon>Chromatiales</taxon>
        <taxon>Chromatiaceae</taxon>
        <taxon>Rheinheimera</taxon>
    </lineage>
</organism>
<keyword evidence="3" id="KW-0540">Nuclease</keyword>
<dbReference type="EMBL" id="BAAAEO010000002">
    <property type="protein sequence ID" value="GAA0547565.1"/>
    <property type="molecule type" value="Genomic_DNA"/>
</dbReference>
<keyword evidence="3" id="KW-0255">Endonuclease</keyword>
<dbReference type="InterPro" id="IPR036691">
    <property type="entry name" value="Endo/exonu/phosph_ase_sf"/>
</dbReference>
<evidence type="ECO:0000313" key="4">
    <source>
        <dbReference type="Proteomes" id="UP001501169"/>
    </source>
</evidence>
<evidence type="ECO:0000256" key="1">
    <source>
        <dbReference type="SAM" id="SignalP"/>
    </source>
</evidence>
<feature type="chain" id="PRO_5045273470" evidence="1">
    <location>
        <begin position="23"/>
        <end position="280"/>
    </location>
</feature>
<dbReference type="GO" id="GO:0004519">
    <property type="term" value="F:endonuclease activity"/>
    <property type="evidence" value="ECO:0007669"/>
    <property type="project" value="UniProtKB-KW"/>
</dbReference>
<keyword evidence="4" id="KW-1185">Reference proteome</keyword>
<name>A0ABN1DPV9_9GAMM</name>
<comment type="caution">
    <text evidence="3">The sequence shown here is derived from an EMBL/GenBank/DDBJ whole genome shotgun (WGS) entry which is preliminary data.</text>
</comment>
<evidence type="ECO:0000259" key="2">
    <source>
        <dbReference type="Pfam" id="PF03372"/>
    </source>
</evidence>
<keyword evidence="3" id="KW-0378">Hydrolase</keyword>
<proteinExistence type="predicted"/>
<dbReference type="Gene3D" id="3.60.10.10">
    <property type="entry name" value="Endonuclease/exonuclease/phosphatase"/>
    <property type="match status" value="1"/>
</dbReference>
<dbReference type="Pfam" id="PF03372">
    <property type="entry name" value="Exo_endo_phos"/>
    <property type="match status" value="1"/>
</dbReference>
<reference evidence="3 4" key="1">
    <citation type="journal article" date="2019" name="Int. J. Syst. Evol. Microbiol.">
        <title>The Global Catalogue of Microorganisms (GCM) 10K type strain sequencing project: providing services to taxonomists for standard genome sequencing and annotation.</title>
        <authorList>
            <consortium name="The Broad Institute Genomics Platform"/>
            <consortium name="The Broad Institute Genome Sequencing Center for Infectious Disease"/>
            <person name="Wu L."/>
            <person name="Ma J."/>
        </authorList>
    </citation>
    <scope>NUCLEOTIDE SEQUENCE [LARGE SCALE GENOMIC DNA]</scope>
    <source>
        <strain evidence="3 4">JCM 14331</strain>
    </source>
</reference>
<dbReference type="RefSeq" id="WP_226766370.1">
    <property type="nucleotide sequence ID" value="NZ_BAAAEO010000002.1"/>
</dbReference>
<accession>A0ABN1DPV9</accession>
<dbReference type="PANTHER" id="PTHR12121">
    <property type="entry name" value="CARBON CATABOLITE REPRESSOR PROTEIN 4"/>
    <property type="match status" value="1"/>
</dbReference>
<protein>
    <submittedName>
        <fullName evidence="3">Endonuclease/exonuclease/phosphatase family protein</fullName>
    </submittedName>
</protein>
<dbReference type="PANTHER" id="PTHR12121:SF36">
    <property type="entry name" value="ENDONUCLEASE_EXONUCLEASE_PHOSPHATASE DOMAIN-CONTAINING PROTEIN"/>
    <property type="match status" value="1"/>
</dbReference>
<dbReference type="CDD" id="cd09083">
    <property type="entry name" value="EEP-1"/>
    <property type="match status" value="1"/>
</dbReference>
<keyword evidence="1" id="KW-0732">Signal</keyword>
<dbReference type="InterPro" id="IPR050410">
    <property type="entry name" value="CCR4/nocturin_mRNA_transcr"/>
</dbReference>
<feature type="domain" description="Endonuclease/exonuclease/phosphatase" evidence="2">
    <location>
        <begin position="29"/>
        <end position="267"/>
    </location>
</feature>
<feature type="signal peptide" evidence="1">
    <location>
        <begin position="1"/>
        <end position="22"/>
    </location>
</feature>
<evidence type="ECO:0000313" key="3">
    <source>
        <dbReference type="EMBL" id="GAA0547565.1"/>
    </source>
</evidence>
<sequence length="280" mass="30959">MTKAVNFVLLFALCSLMFKVHATNLVIESFNIRYDNPADAPNAWPDRQQLVYAHLNTLQPDVLGLQEVLHHQLNWLSEQLPDYDYIGVGRDDGVSAGEFVPLFYNKNTLTKLDGGNFWLSETPQIAGSIGWQAHLPRVASWGHFEKNGSDFFVFNVHFSHVSDVARQKSAAFLLTHIPAIAGNKPVILLGDFNMLHNSAAYKTLTTGPLLPLTDTAILANAEGAGTYNGFAAGERERIDYIFISKGLKSSSYRTYQLNVGGVYISDHFPISTVITLPSKS</sequence>
<dbReference type="InterPro" id="IPR005135">
    <property type="entry name" value="Endo/exonuclease/phosphatase"/>
</dbReference>
<dbReference type="SUPFAM" id="SSF56219">
    <property type="entry name" value="DNase I-like"/>
    <property type="match status" value="1"/>
</dbReference>
<gene>
    <name evidence="3" type="ORF">GCM10009098_13940</name>
</gene>
<dbReference type="Proteomes" id="UP001501169">
    <property type="component" value="Unassembled WGS sequence"/>
</dbReference>